<reference evidence="1" key="1">
    <citation type="submission" date="2022-04" db="EMBL/GenBank/DDBJ databases">
        <title>Genome of the entomopathogenic fungus Entomophthora muscae.</title>
        <authorList>
            <person name="Elya C."/>
            <person name="Lovett B.R."/>
            <person name="Lee E."/>
            <person name="Macias A.M."/>
            <person name="Hajek A.E."/>
            <person name="De Bivort B.L."/>
            <person name="Kasson M.T."/>
            <person name="De Fine Licht H.H."/>
            <person name="Stajich J.E."/>
        </authorList>
    </citation>
    <scope>NUCLEOTIDE SEQUENCE</scope>
    <source>
        <strain evidence="1">Berkeley</strain>
    </source>
</reference>
<evidence type="ECO:0000313" key="2">
    <source>
        <dbReference type="Proteomes" id="UP001165960"/>
    </source>
</evidence>
<organism evidence="1 2">
    <name type="scientific">Entomophthora muscae</name>
    <dbReference type="NCBI Taxonomy" id="34485"/>
    <lineage>
        <taxon>Eukaryota</taxon>
        <taxon>Fungi</taxon>
        <taxon>Fungi incertae sedis</taxon>
        <taxon>Zoopagomycota</taxon>
        <taxon>Entomophthoromycotina</taxon>
        <taxon>Entomophthoromycetes</taxon>
        <taxon>Entomophthorales</taxon>
        <taxon>Entomophthoraceae</taxon>
        <taxon>Entomophthora</taxon>
    </lineage>
</organism>
<dbReference type="Proteomes" id="UP001165960">
    <property type="component" value="Unassembled WGS sequence"/>
</dbReference>
<gene>
    <name evidence="1" type="primary">HYM1_1</name>
    <name evidence="1" type="ORF">DSO57_1008654</name>
</gene>
<name>A0ACC2SJW4_9FUNG</name>
<evidence type="ECO:0000313" key="1">
    <source>
        <dbReference type="EMBL" id="KAJ9062633.1"/>
    </source>
</evidence>
<sequence>MEGLRSGRKQCKWQMFTFSGQFMFRTRSRTPIDSVRVLDNILQKWTAGIQPTPKVRPIKTLTYAKLVSEVVKHIFNIKAFLVSSEQEFTSEQISEFIKEVKDTDIIPLLILHMEKVDMESRKNVAKIFSSLMRYHSESPVSMVEYVATKPEILFALFHSYENKATALTCGMMLRECLRWEHLARTVLFSSNFYSFFEYVELVTFDLASDAFATFRVSKHKARLTCRKSLPATRN</sequence>
<proteinExistence type="predicted"/>
<accession>A0ACC2SJW4</accession>
<dbReference type="EMBL" id="QTSX02004997">
    <property type="protein sequence ID" value="KAJ9062633.1"/>
    <property type="molecule type" value="Genomic_DNA"/>
</dbReference>
<protein>
    <submittedName>
        <fullName evidence="1">Hym1p</fullName>
    </submittedName>
</protein>
<comment type="caution">
    <text evidence="1">The sequence shown here is derived from an EMBL/GenBank/DDBJ whole genome shotgun (WGS) entry which is preliminary data.</text>
</comment>
<keyword evidence="2" id="KW-1185">Reference proteome</keyword>